<gene>
    <name evidence="3" type="ORF">A2Y64_08295</name>
</gene>
<dbReference type="STRING" id="1817816.A2Y64_08295"/>
<evidence type="ECO:0000313" key="3">
    <source>
        <dbReference type="EMBL" id="OGD71836.1"/>
    </source>
</evidence>
<feature type="domain" description="GWxTD" evidence="2">
    <location>
        <begin position="309"/>
        <end position="403"/>
    </location>
</feature>
<accession>A0A1F5EX07</accession>
<dbReference type="EMBL" id="MFAF01000139">
    <property type="protein sequence ID" value="OGD71836.1"/>
    <property type="molecule type" value="Genomic_DNA"/>
</dbReference>
<protein>
    <recommendedName>
        <fullName evidence="2">GWxTD domain-containing protein</fullName>
    </recommendedName>
</protein>
<evidence type="ECO:0000256" key="1">
    <source>
        <dbReference type="SAM" id="SignalP"/>
    </source>
</evidence>
<feature type="signal peptide" evidence="1">
    <location>
        <begin position="1"/>
        <end position="20"/>
    </location>
</feature>
<name>A0A1F5EX07_9BACT</name>
<evidence type="ECO:0000259" key="2">
    <source>
        <dbReference type="Pfam" id="PF20094"/>
    </source>
</evidence>
<reference evidence="3 4" key="1">
    <citation type="journal article" date="2016" name="Nat. Commun.">
        <title>Thousands of microbial genomes shed light on interconnected biogeochemical processes in an aquifer system.</title>
        <authorList>
            <person name="Anantharaman K."/>
            <person name="Brown C.T."/>
            <person name="Hug L.A."/>
            <person name="Sharon I."/>
            <person name="Castelle C.J."/>
            <person name="Probst A.J."/>
            <person name="Thomas B.C."/>
            <person name="Singh A."/>
            <person name="Wilkins M.J."/>
            <person name="Karaoz U."/>
            <person name="Brodie E.L."/>
            <person name="Williams K.H."/>
            <person name="Hubbard S.S."/>
            <person name="Banfield J.F."/>
        </authorList>
    </citation>
    <scope>NUCLEOTIDE SEQUENCE [LARGE SCALE GENOMIC DNA]</scope>
</reference>
<proteinExistence type="predicted"/>
<dbReference type="Proteomes" id="UP000177187">
    <property type="component" value="Unassembled WGS sequence"/>
</dbReference>
<dbReference type="Pfam" id="PF20094">
    <property type="entry name" value="GWxTD_dom"/>
    <property type="match status" value="1"/>
</dbReference>
<evidence type="ECO:0000313" key="4">
    <source>
        <dbReference type="Proteomes" id="UP000177187"/>
    </source>
</evidence>
<dbReference type="AlphaFoldDB" id="A0A1F5EX07"/>
<organism evidence="3 4">
    <name type="scientific">Candidatus Coatesbacteria bacterium RBG_13_66_14</name>
    <dbReference type="NCBI Taxonomy" id="1817816"/>
    <lineage>
        <taxon>Bacteria</taxon>
        <taxon>Candidatus Coatesiibacteriota</taxon>
    </lineage>
</organism>
<dbReference type="InterPro" id="IPR030959">
    <property type="entry name" value="GWxTD_dom"/>
</dbReference>
<keyword evidence="1" id="KW-0732">Signal</keyword>
<dbReference type="NCBIfam" id="TIGR04514">
    <property type="entry name" value="GWxTD_dom"/>
    <property type="match status" value="1"/>
</dbReference>
<sequence length="502" mass="55743">MEKKITFLLVLFLLLAPVAADFGPSDSVGDIVFTADSRQFFGTRGTLLEIYCQVPNTSLKFTPTTEGTWWATYITMLEILNPDGNVIYRKTATNDVEVNLEEQTLHDSYYSLNAFRVEMEPDLYEARLIIGDPNSKLEGAAVLPLEINLRSVPGISDIQLASRARTLTAEDFDAEGNFKGKAELVKDDYFVAPLASRRQVSPGDNLLYFFMELLTDPGEHTFAYEIYDDPGRLVDSGETDFAGGGIAGTVFSVNAGDWTRGRYTIRGRLTNDASGAVVGERESFFWIGPETPETVTEVARVSDVPMTDREFEQILHEIGLIAAEDEIIRLKAAPPEGRWTLVDHFWAVRDSDPTTPENEYKIEYYRRLAYVREHFATGYSDGLDTDPGRIYVRFGPPDEIVENPLGAGIAGTEHLGGEASELEGSFSLDGRQGAAVAASGNEGQTDSSVGEFMGVIVNLEKPHLLWIYYASSSDSSTRKFLFEDRTGFANYEIVWSTERGEY</sequence>
<feature type="chain" id="PRO_5009518448" description="GWxTD domain-containing protein" evidence="1">
    <location>
        <begin position="21"/>
        <end position="502"/>
    </location>
</feature>
<comment type="caution">
    <text evidence="3">The sequence shown here is derived from an EMBL/GenBank/DDBJ whole genome shotgun (WGS) entry which is preliminary data.</text>
</comment>